<comment type="caution">
    <text evidence="5">The sequence shown here is derived from an EMBL/GenBank/DDBJ whole genome shotgun (WGS) entry which is preliminary data.</text>
</comment>
<dbReference type="Pfam" id="PF12833">
    <property type="entry name" value="HTH_18"/>
    <property type="match status" value="1"/>
</dbReference>
<evidence type="ECO:0000313" key="5">
    <source>
        <dbReference type="EMBL" id="MBL1079057.1"/>
    </source>
</evidence>
<evidence type="ECO:0000256" key="2">
    <source>
        <dbReference type="ARBA" id="ARBA00023125"/>
    </source>
</evidence>
<sequence>MRPIAAERELDGGWEVVRSVLRSVLRSRIAGLEMSGFRNDGAHGVDVLALARPVVTVAIILGDKGITVENGAGRWSLDSYVGGMSPGAHRVRAGSAEGIKLRLSPVRAYALLGVSPLELNDSVIGLEDLWGRAGVLLREQLTEAVSWQERFDMTATHLLRHRSGRIPDPEVRASWHHILAGHGRVAVADLAEASGWSRKRLWARFSAQIGVTPKHAARVVRFRRAFNMLLSGASTTRAATDCGFADQPHLHREISAFTGLTPNLVRFGAISPDEADAEGTFVQDNALGGRR</sequence>
<evidence type="ECO:0000256" key="3">
    <source>
        <dbReference type="ARBA" id="ARBA00023163"/>
    </source>
</evidence>
<proteinExistence type="predicted"/>
<feature type="domain" description="HTH araC/xylS-type" evidence="4">
    <location>
        <begin position="187"/>
        <end position="268"/>
    </location>
</feature>
<name>A0ABS1MES3_9NOCA</name>
<evidence type="ECO:0000256" key="1">
    <source>
        <dbReference type="ARBA" id="ARBA00023015"/>
    </source>
</evidence>
<dbReference type="PANTHER" id="PTHR46796">
    <property type="entry name" value="HTH-TYPE TRANSCRIPTIONAL ACTIVATOR RHAS-RELATED"/>
    <property type="match status" value="1"/>
</dbReference>
<dbReference type="Proteomes" id="UP000602198">
    <property type="component" value="Unassembled WGS sequence"/>
</dbReference>
<dbReference type="InterPro" id="IPR050204">
    <property type="entry name" value="AraC_XylS_family_regulators"/>
</dbReference>
<keyword evidence="3" id="KW-0804">Transcription</keyword>
<dbReference type="PANTHER" id="PTHR46796:SF15">
    <property type="entry name" value="BLL1074 PROTEIN"/>
    <property type="match status" value="1"/>
</dbReference>
<reference evidence="5 6" key="1">
    <citation type="submission" date="2021-01" db="EMBL/GenBank/DDBJ databases">
        <title>WGS of actinomycetes isolated from Thailand.</title>
        <authorList>
            <person name="Thawai C."/>
        </authorList>
    </citation>
    <scope>NUCLEOTIDE SEQUENCE [LARGE SCALE GENOMIC DNA]</scope>
    <source>
        <strain evidence="5 6">LPG 2</strain>
    </source>
</reference>
<gene>
    <name evidence="5" type="ORF">JK358_32105</name>
</gene>
<keyword evidence="6" id="KW-1185">Reference proteome</keyword>
<protein>
    <submittedName>
        <fullName evidence="5">AraC family transcriptional regulator</fullName>
    </submittedName>
</protein>
<dbReference type="Gene3D" id="1.10.10.60">
    <property type="entry name" value="Homeodomain-like"/>
    <property type="match status" value="1"/>
</dbReference>
<keyword evidence="2" id="KW-0238">DNA-binding</keyword>
<keyword evidence="1" id="KW-0805">Transcription regulation</keyword>
<organism evidence="5 6">
    <name type="scientific">Nocardia acididurans</name>
    <dbReference type="NCBI Taxonomy" id="2802282"/>
    <lineage>
        <taxon>Bacteria</taxon>
        <taxon>Bacillati</taxon>
        <taxon>Actinomycetota</taxon>
        <taxon>Actinomycetes</taxon>
        <taxon>Mycobacteriales</taxon>
        <taxon>Nocardiaceae</taxon>
        <taxon>Nocardia</taxon>
    </lineage>
</organism>
<dbReference type="PROSITE" id="PS01124">
    <property type="entry name" value="HTH_ARAC_FAMILY_2"/>
    <property type="match status" value="1"/>
</dbReference>
<evidence type="ECO:0000313" key="6">
    <source>
        <dbReference type="Proteomes" id="UP000602198"/>
    </source>
</evidence>
<dbReference type="EMBL" id="JAERRJ010000014">
    <property type="protein sequence ID" value="MBL1079057.1"/>
    <property type="molecule type" value="Genomic_DNA"/>
</dbReference>
<dbReference type="SMART" id="SM00342">
    <property type="entry name" value="HTH_ARAC"/>
    <property type="match status" value="1"/>
</dbReference>
<accession>A0ABS1MES3</accession>
<dbReference type="InterPro" id="IPR018060">
    <property type="entry name" value="HTH_AraC"/>
</dbReference>
<evidence type="ECO:0000259" key="4">
    <source>
        <dbReference type="PROSITE" id="PS01124"/>
    </source>
</evidence>